<proteinExistence type="predicted"/>
<dbReference type="Pfam" id="PF11951">
    <property type="entry name" value="Fungal_trans_2"/>
    <property type="match status" value="1"/>
</dbReference>
<dbReference type="Proteomes" id="UP001232148">
    <property type="component" value="Unassembled WGS sequence"/>
</dbReference>
<dbReference type="InterPro" id="IPR021858">
    <property type="entry name" value="Fun_TF"/>
</dbReference>
<name>A0AAD9HI92_9PEZI</name>
<evidence type="ECO:0008006" key="5">
    <source>
        <dbReference type="Google" id="ProtNLM"/>
    </source>
</evidence>
<reference evidence="3" key="1">
    <citation type="submission" date="2021-06" db="EMBL/GenBank/DDBJ databases">
        <title>Comparative genomics, transcriptomics and evolutionary studies reveal genomic signatures of adaptation to plant cell wall in hemibiotrophic fungi.</title>
        <authorList>
            <consortium name="DOE Joint Genome Institute"/>
            <person name="Baroncelli R."/>
            <person name="Diaz J.F."/>
            <person name="Benocci T."/>
            <person name="Peng M."/>
            <person name="Battaglia E."/>
            <person name="Haridas S."/>
            <person name="Andreopoulos W."/>
            <person name="Labutti K."/>
            <person name="Pangilinan J."/>
            <person name="Floch G.L."/>
            <person name="Makela M.R."/>
            <person name="Henrissat B."/>
            <person name="Grigoriev I.V."/>
            <person name="Crouch J.A."/>
            <person name="De Vries R.P."/>
            <person name="Sukno S.A."/>
            <person name="Thon M.R."/>
        </authorList>
    </citation>
    <scope>NUCLEOTIDE SEQUENCE</scope>
    <source>
        <strain evidence="3">MAFF235873</strain>
    </source>
</reference>
<dbReference type="AlphaFoldDB" id="A0AAD9HI92"/>
<comment type="caution">
    <text evidence="3">The sequence shown here is derived from an EMBL/GenBank/DDBJ whole genome shotgun (WGS) entry which is preliminary data.</text>
</comment>
<evidence type="ECO:0000313" key="4">
    <source>
        <dbReference type="Proteomes" id="UP001232148"/>
    </source>
</evidence>
<accession>A0AAD9HI92</accession>
<gene>
    <name evidence="3" type="ORF">LX32DRAFT_718249</name>
</gene>
<evidence type="ECO:0000256" key="2">
    <source>
        <dbReference type="SAM" id="MobiDB-lite"/>
    </source>
</evidence>
<evidence type="ECO:0000313" key="3">
    <source>
        <dbReference type="EMBL" id="KAK2029641.1"/>
    </source>
</evidence>
<organism evidence="3 4">
    <name type="scientific">Colletotrichum zoysiae</name>
    <dbReference type="NCBI Taxonomy" id="1216348"/>
    <lineage>
        <taxon>Eukaryota</taxon>
        <taxon>Fungi</taxon>
        <taxon>Dikarya</taxon>
        <taxon>Ascomycota</taxon>
        <taxon>Pezizomycotina</taxon>
        <taxon>Sordariomycetes</taxon>
        <taxon>Hypocreomycetidae</taxon>
        <taxon>Glomerellales</taxon>
        <taxon>Glomerellaceae</taxon>
        <taxon>Colletotrichum</taxon>
        <taxon>Colletotrichum graminicola species complex</taxon>
    </lineage>
</organism>
<feature type="compositionally biased region" description="Basic and acidic residues" evidence="2">
    <location>
        <begin position="82"/>
        <end position="95"/>
    </location>
</feature>
<dbReference type="PANTHER" id="PTHR37540">
    <property type="entry name" value="TRANSCRIPTION FACTOR (ACR-2), PUTATIVE-RELATED-RELATED"/>
    <property type="match status" value="1"/>
</dbReference>
<dbReference type="EMBL" id="MU842861">
    <property type="protein sequence ID" value="KAK2029641.1"/>
    <property type="molecule type" value="Genomic_DNA"/>
</dbReference>
<sequence length="515" mass="56544">MGPASDYKFITVDAAVQGTFQPASKAVRSHAIRTAIQRGESELGASTALVSQGTIRGKAHLRGRFRLAGTAVKPKNPKNQQRRKDATEPDAPPDIHDLLVQASLPPWIQRLGSDSADPFNTLPIPSNPSVDALVRYFTTRFNLNSTTTDNKRPWFPYAMQSALIMRTTLALSAEFLAASMPSPDLTLQREGYLQKGEAMRMLRTRLETRETAKRAGDDLSVLAGVAMLSSVEAFQGNFAAAETHLTGLHAMIMARGGPDTIRHDYILCRSINWMSLQVASGLGRVPKLPMFHTLDQVSLPSSVVSRAATPSLRHLDRLAGHGPDDDEEAKEPRRIFTTLRRAICSQAGAVAADDIRIVMNTADNAILRFLYAERRTTATPARQRFAVLVSAAHVFLYTVLREIPTTGHMARILVARVRAALEDADAAALVWASHDAALLWILFVGAVGSGTAEDRAWFSSRLLGALGRARHVLPPERCTREDLRRVLASFLWRDKSCLPVLDDAWASWERSSSIT</sequence>
<dbReference type="PANTHER" id="PTHR37540:SF10">
    <property type="entry name" value="SIGMA-70 REGION 2 FAMILY PROTEIN"/>
    <property type="match status" value="1"/>
</dbReference>
<evidence type="ECO:0000256" key="1">
    <source>
        <dbReference type="ARBA" id="ARBA00023242"/>
    </source>
</evidence>
<feature type="region of interest" description="Disordered" evidence="2">
    <location>
        <begin position="73"/>
        <end position="95"/>
    </location>
</feature>
<keyword evidence="4" id="KW-1185">Reference proteome</keyword>
<protein>
    <recommendedName>
        <fullName evidence="5">Tachykinin family protein</fullName>
    </recommendedName>
</protein>
<keyword evidence="1" id="KW-0539">Nucleus</keyword>